<feature type="domain" description="Beta-lactamase-related" evidence="2">
    <location>
        <begin position="43"/>
        <end position="363"/>
    </location>
</feature>
<dbReference type="SUPFAM" id="SSF56601">
    <property type="entry name" value="beta-lactamase/transpeptidase-like"/>
    <property type="match status" value="1"/>
</dbReference>
<evidence type="ECO:0000259" key="3">
    <source>
        <dbReference type="Pfam" id="PF11954"/>
    </source>
</evidence>
<evidence type="ECO:0000256" key="1">
    <source>
        <dbReference type="SAM" id="SignalP"/>
    </source>
</evidence>
<proteinExistence type="predicted"/>
<feature type="chain" id="PRO_5002130048" evidence="1">
    <location>
        <begin position="24"/>
        <end position="521"/>
    </location>
</feature>
<accession>A0A0C1DN47</accession>
<evidence type="ECO:0000313" key="5">
    <source>
        <dbReference type="Proteomes" id="UP000031246"/>
    </source>
</evidence>
<dbReference type="EMBL" id="JSYN01000005">
    <property type="protein sequence ID" value="KIA95500.1"/>
    <property type="molecule type" value="Genomic_DNA"/>
</dbReference>
<dbReference type="PANTHER" id="PTHR46825:SF15">
    <property type="entry name" value="BETA-LACTAMASE-RELATED DOMAIN-CONTAINING PROTEIN"/>
    <property type="match status" value="1"/>
</dbReference>
<evidence type="ECO:0000259" key="2">
    <source>
        <dbReference type="Pfam" id="PF00144"/>
    </source>
</evidence>
<reference evidence="4 5" key="1">
    <citation type="submission" date="2014-10" db="EMBL/GenBank/DDBJ databases">
        <title>Pedobacter Kyungheensis.</title>
        <authorList>
            <person name="Anderson B.M."/>
            <person name="Newman J.D."/>
        </authorList>
    </citation>
    <scope>NUCLEOTIDE SEQUENCE [LARGE SCALE GENOMIC DNA]</scope>
    <source>
        <strain evidence="4 5">KACC 16221</strain>
    </source>
</reference>
<dbReference type="InterPro" id="IPR001466">
    <property type="entry name" value="Beta-lactam-related"/>
</dbReference>
<dbReference type="Pfam" id="PF11954">
    <property type="entry name" value="DUF3471"/>
    <property type="match status" value="1"/>
</dbReference>
<dbReference type="Proteomes" id="UP000031246">
    <property type="component" value="Unassembled WGS sequence"/>
</dbReference>
<dbReference type="InterPro" id="IPR012338">
    <property type="entry name" value="Beta-lactam/transpept-like"/>
</dbReference>
<evidence type="ECO:0000313" key="4">
    <source>
        <dbReference type="EMBL" id="KIA95500.1"/>
    </source>
</evidence>
<comment type="caution">
    <text evidence="4">The sequence shown here is derived from an EMBL/GenBank/DDBJ whole genome shotgun (WGS) entry which is preliminary data.</text>
</comment>
<sequence>MQLFSRTKLVLFLFLFVVSQLNAQVLTSKQIDSISEKTLTAFNVPGLAVAVVKDGKVIHAKGYGVASLKTRQKVDENTLFAIASNSKAFTSAALAILIDEGKISWDTKVTDVIPEFKMYDAYVTAEFTIRDLLSHRSGLGLGAGDLMIWPDSSTVSKKQIIHNLRYLKPVSSFRTKWDYDNLLYIVAGEVIARVSGKTYEEFVESRIMQPLGMSRSATSFNRLKDKTNSIDAHAPVNGIITAIPKDFSENSNAAGGINTSINDLSKWIITQLNGGKYGEKLEKTLFSRQAQNQMWTMHSIIPAGKGAYNRHFFGYGLGWFLSDEKGSLVAEHTGGLAGMVSEVTLIPDLKLGIIVLTNQQSGGAFYAITQSIKDGYFGITGKDWIKDNAADEQNERDEAKKVTDKISADIAAAQKSAVNKPDEKKYLGTYSDIWFGDIIISSLNGKMHFQAKNSPKLKGDMVFYKGNTFIVKWYDRSLDADAFVNFSLDNEGNAVAIKMEPISPLTDFSYDFQDLDLKKKP</sequence>
<feature type="signal peptide" evidence="1">
    <location>
        <begin position="1"/>
        <end position="23"/>
    </location>
</feature>
<name>A0A0C1DN47_9SPHI</name>
<dbReference type="Gene3D" id="2.40.128.600">
    <property type="match status" value="1"/>
</dbReference>
<dbReference type="OrthoDB" id="1522765at2"/>
<protein>
    <submittedName>
        <fullName evidence="4">Beta-lactamase</fullName>
    </submittedName>
</protein>
<gene>
    <name evidence="4" type="ORF">OC25_06595</name>
</gene>
<dbReference type="RefSeq" id="WP_039473165.1">
    <property type="nucleotide sequence ID" value="NZ_JSYN01000005.1"/>
</dbReference>
<organism evidence="4 5">
    <name type="scientific">Pedobacter kyungheensis</name>
    <dbReference type="NCBI Taxonomy" id="1069985"/>
    <lineage>
        <taxon>Bacteria</taxon>
        <taxon>Pseudomonadati</taxon>
        <taxon>Bacteroidota</taxon>
        <taxon>Sphingobacteriia</taxon>
        <taxon>Sphingobacteriales</taxon>
        <taxon>Sphingobacteriaceae</taxon>
        <taxon>Pedobacter</taxon>
    </lineage>
</organism>
<dbReference type="InterPro" id="IPR050491">
    <property type="entry name" value="AmpC-like"/>
</dbReference>
<keyword evidence="1" id="KW-0732">Signal</keyword>
<keyword evidence="5" id="KW-1185">Reference proteome</keyword>
<feature type="domain" description="Peptidase S12 Pab87-related C-terminal" evidence="3">
    <location>
        <begin position="424"/>
        <end position="518"/>
    </location>
</feature>
<dbReference type="PANTHER" id="PTHR46825">
    <property type="entry name" value="D-ALANYL-D-ALANINE-CARBOXYPEPTIDASE/ENDOPEPTIDASE AMPH"/>
    <property type="match status" value="1"/>
</dbReference>
<dbReference type="Gene3D" id="3.40.710.10">
    <property type="entry name" value="DD-peptidase/beta-lactamase superfamily"/>
    <property type="match status" value="1"/>
</dbReference>
<dbReference type="Pfam" id="PF00144">
    <property type="entry name" value="Beta-lactamase"/>
    <property type="match status" value="1"/>
</dbReference>
<dbReference type="InterPro" id="IPR021860">
    <property type="entry name" value="Peptidase_S12_Pab87-rel_C"/>
</dbReference>
<dbReference type="AlphaFoldDB" id="A0A0C1DN47"/>